<evidence type="ECO:0000313" key="2">
    <source>
        <dbReference type="EMBL" id="MDD0993452.1"/>
    </source>
</evidence>
<reference evidence="2 3" key="1">
    <citation type="submission" date="2022-05" db="EMBL/GenBank/DDBJ databases">
        <title>Novel Pseudomonas spp. Isolated from a Rainbow Trout Aquaculture Facility.</title>
        <authorList>
            <person name="Testerman T."/>
            <person name="Graf J."/>
        </authorList>
    </citation>
    <scope>NUCLEOTIDE SEQUENCE [LARGE SCALE GENOMIC DNA]</scope>
    <source>
        <strain evidence="2 3">ID681</strain>
    </source>
</reference>
<name>A0ABT5NZA5_9PSED</name>
<feature type="chain" id="PRO_5045328581" evidence="1">
    <location>
        <begin position="36"/>
        <end position="629"/>
    </location>
</feature>
<evidence type="ECO:0000313" key="3">
    <source>
        <dbReference type="Proteomes" id="UP001148203"/>
    </source>
</evidence>
<gene>
    <name evidence="2" type="ORF">M5G11_23275</name>
</gene>
<protein>
    <submittedName>
        <fullName evidence="2">DUF1302 domain-containing protein</fullName>
    </submittedName>
</protein>
<organism evidence="2 3">
    <name type="scientific">Pseudomonas fontis</name>
    <dbReference type="NCBI Taxonomy" id="2942633"/>
    <lineage>
        <taxon>Bacteria</taxon>
        <taxon>Pseudomonadati</taxon>
        <taxon>Pseudomonadota</taxon>
        <taxon>Gammaproteobacteria</taxon>
        <taxon>Pseudomonadales</taxon>
        <taxon>Pseudomonadaceae</taxon>
        <taxon>Pseudomonas</taxon>
    </lineage>
</organism>
<feature type="signal peptide" evidence="1">
    <location>
        <begin position="1"/>
        <end position="35"/>
    </location>
</feature>
<proteinExistence type="predicted"/>
<keyword evidence="1" id="KW-0732">Signal</keyword>
<comment type="caution">
    <text evidence="2">The sequence shown here is derived from an EMBL/GenBank/DDBJ whole genome shotgun (WGS) entry which is preliminary data.</text>
</comment>
<sequence length="629" mass="68513">MTPLNGYFTRRRTRLACTALALTPLALAVSLQAQAGEFQWGEISGRANGSVSLGAIWSAEKPDANYIFQGNANSIGHGKPGEFNAAGARNLDDSRLNFHKRNVVSSPVTLLGEMELKWQNYGAFLRGKAWYDYTLSNREVDFGHSSNGYQPDSKLDDSHFDELAKFQGIALLDAYVYGDFDIADHPFNARLGNQVVNWGEGLFLQNGINAVNPVDVAALRRPGSQLKEALLPVPMLYGNLGLTDNLSLEAFYQLQWRKSVLEGCGTYFSANDFITDGCYGVPRLSAAVDPNDPYGYANGQIIERASDDDPRNSGQFGMALRYFADTIGTEFGAYAMNIHSRSPYASVITDTRPGGGAGWLPNQQASNGRYFVDFPEDIRIYGLSFSSNIWGTSVFGEYSFRPNQPVQLTTGDLIPAFGSPQSPGQIAGAIGENMTLGQDALNAPPGSVYNGYDRLKISQLSLGFIKSLPQVLGADSLNLIGEVGMKYVHDLPSLDQRRYLKTEIYGTDFANNSAAGCALGTPIDKYKKLACSADGYASQFAWGYRLRGQLNYPGLLAGINVSPFLAFGQDVKGWSYDGNFVEGRLLGSLGVRTEYLQNYSAELSWSKSGNTPFAPTDKDFIALSLRAGF</sequence>
<evidence type="ECO:0000256" key="1">
    <source>
        <dbReference type="SAM" id="SignalP"/>
    </source>
</evidence>
<dbReference type="RefSeq" id="WP_273913996.1">
    <property type="nucleotide sequence ID" value="NZ_JAMDGX010000126.1"/>
</dbReference>
<dbReference type="Pfam" id="PF06980">
    <property type="entry name" value="DUF1302"/>
    <property type="match status" value="1"/>
</dbReference>
<dbReference type="EMBL" id="JAMDGY010000092">
    <property type="protein sequence ID" value="MDD0993452.1"/>
    <property type="molecule type" value="Genomic_DNA"/>
</dbReference>
<dbReference type="InterPro" id="IPR010727">
    <property type="entry name" value="DUF1302"/>
</dbReference>
<dbReference type="Proteomes" id="UP001148203">
    <property type="component" value="Unassembled WGS sequence"/>
</dbReference>
<keyword evidence="3" id="KW-1185">Reference proteome</keyword>
<accession>A0ABT5NZA5</accession>